<dbReference type="CDD" id="cd09276">
    <property type="entry name" value="Rnase_HI_RT_non_LTR"/>
    <property type="match status" value="1"/>
</dbReference>
<dbReference type="PROSITE" id="PS50879">
    <property type="entry name" value="RNASE_H_1"/>
    <property type="match status" value="1"/>
</dbReference>
<evidence type="ECO:0000313" key="2">
    <source>
        <dbReference type="EMBL" id="JAG43360.1"/>
    </source>
</evidence>
<proteinExistence type="predicted"/>
<feature type="domain" description="RNase H type-1" evidence="1">
    <location>
        <begin position="141"/>
        <end position="278"/>
    </location>
</feature>
<dbReference type="GO" id="GO:0003676">
    <property type="term" value="F:nucleic acid binding"/>
    <property type="evidence" value="ECO:0007669"/>
    <property type="project" value="InterPro"/>
</dbReference>
<protein>
    <submittedName>
        <fullName evidence="2">Ribonuclease H</fullName>
    </submittedName>
</protein>
<name>A0A0A9ZJ93_LYGHE</name>
<dbReference type="SUPFAM" id="SSF53098">
    <property type="entry name" value="Ribonuclease H-like"/>
    <property type="match status" value="1"/>
</dbReference>
<accession>A0A0A9ZJ93</accession>
<dbReference type="GO" id="GO:0004523">
    <property type="term" value="F:RNA-DNA hybrid ribonuclease activity"/>
    <property type="evidence" value="ECO:0007669"/>
    <property type="project" value="InterPro"/>
</dbReference>
<dbReference type="AlphaFoldDB" id="A0A0A9ZJ93"/>
<dbReference type="EMBL" id="GBHO01000244">
    <property type="protein sequence ID" value="JAG43360.1"/>
    <property type="molecule type" value="Transcribed_RNA"/>
</dbReference>
<dbReference type="Gene3D" id="3.30.420.10">
    <property type="entry name" value="Ribonuclease H-like superfamily/Ribonuclease H"/>
    <property type="match status" value="1"/>
</dbReference>
<gene>
    <name evidence="2" type="primary">rnhA_12</name>
    <name evidence="2" type="ORF">CM83_101789</name>
</gene>
<sequence>MQNAALRQITGAVKTTPIPSLHSLTSTIYISTRFQFETERNIARLLIYSPHLREEATTFINPPYRRTSKGWNKYRLTLSQTIASLEEHEVHLYTDREIRFRITAPSQLPIFTKIPTIEKKDNLSPLELKQRVLEHLQLKFPTFPRRVFTDGSKLENGNAGSGIFCELHNYGSGTRLHKTSSIFHAELTAIYMAVEHILRTPSQTPMDTIILSDSQSSLEFLKNFKIGDNPPYLVQQILLMVDDIKKKNNVKIAIQWIPSHINLTQADHADVTAKAYAEHGAQNLHSTVPFSDLVKHIKIQRDISWRTEHYRRLIGRGAWTNHIIPDPLNKPWYRGVVESTTFFTVTNRILFGHGNTPLFQYLMRHRDDPFCPHCPDSH</sequence>
<dbReference type="Pfam" id="PF00075">
    <property type="entry name" value="RNase_H"/>
    <property type="match status" value="1"/>
</dbReference>
<reference evidence="2" key="2">
    <citation type="submission" date="2014-07" db="EMBL/GenBank/DDBJ databases">
        <authorList>
            <person name="Hull J."/>
        </authorList>
    </citation>
    <scope>NUCLEOTIDE SEQUENCE</scope>
</reference>
<dbReference type="InterPro" id="IPR012337">
    <property type="entry name" value="RNaseH-like_sf"/>
</dbReference>
<reference evidence="2" key="1">
    <citation type="journal article" date="2014" name="PLoS ONE">
        <title>Transcriptome-Based Identification of ABC Transporters in the Western Tarnished Plant Bug Lygus hesperus.</title>
        <authorList>
            <person name="Hull J.J."/>
            <person name="Chaney K."/>
            <person name="Geib S.M."/>
            <person name="Fabrick J.A."/>
            <person name="Brent C.S."/>
            <person name="Walsh D."/>
            <person name="Lavine L.C."/>
        </authorList>
    </citation>
    <scope>NUCLEOTIDE SEQUENCE</scope>
</reference>
<evidence type="ECO:0000259" key="1">
    <source>
        <dbReference type="PROSITE" id="PS50879"/>
    </source>
</evidence>
<dbReference type="InterPro" id="IPR002156">
    <property type="entry name" value="RNaseH_domain"/>
</dbReference>
<organism evidence="2">
    <name type="scientific">Lygus hesperus</name>
    <name type="common">Western plant bug</name>
    <dbReference type="NCBI Taxonomy" id="30085"/>
    <lineage>
        <taxon>Eukaryota</taxon>
        <taxon>Metazoa</taxon>
        <taxon>Ecdysozoa</taxon>
        <taxon>Arthropoda</taxon>
        <taxon>Hexapoda</taxon>
        <taxon>Insecta</taxon>
        <taxon>Pterygota</taxon>
        <taxon>Neoptera</taxon>
        <taxon>Paraneoptera</taxon>
        <taxon>Hemiptera</taxon>
        <taxon>Heteroptera</taxon>
        <taxon>Panheteroptera</taxon>
        <taxon>Cimicomorpha</taxon>
        <taxon>Miridae</taxon>
        <taxon>Mirini</taxon>
        <taxon>Lygus</taxon>
    </lineage>
</organism>
<dbReference type="InterPro" id="IPR036397">
    <property type="entry name" value="RNaseH_sf"/>
</dbReference>